<gene>
    <name evidence="2 4" type="ORF">BDZ99DRAFT_479887</name>
</gene>
<name>A0A6A6YBA5_9PEZI</name>
<reference evidence="4" key="2">
    <citation type="submission" date="2020-04" db="EMBL/GenBank/DDBJ databases">
        <authorList>
            <consortium name="NCBI Genome Project"/>
        </authorList>
    </citation>
    <scope>NUCLEOTIDE SEQUENCE</scope>
    <source>
        <strain evidence="4">CBS 304.34</strain>
    </source>
</reference>
<evidence type="ECO:0000256" key="1">
    <source>
        <dbReference type="SAM" id="MobiDB-lite"/>
    </source>
</evidence>
<reference evidence="2 4" key="1">
    <citation type="journal article" date="2020" name="Stud. Mycol.">
        <title>101 Dothideomycetes genomes: a test case for predicting lifestyles and emergence of pathogens.</title>
        <authorList>
            <person name="Haridas S."/>
            <person name="Albert R."/>
            <person name="Binder M."/>
            <person name="Bloem J."/>
            <person name="Labutti K."/>
            <person name="Salamov A."/>
            <person name="Andreopoulos B."/>
            <person name="Baker S."/>
            <person name="Barry K."/>
            <person name="Bills G."/>
            <person name="Bluhm B."/>
            <person name="Cannon C."/>
            <person name="Castanera R."/>
            <person name="Culley D."/>
            <person name="Daum C."/>
            <person name="Ezra D."/>
            <person name="Gonzalez J."/>
            <person name="Henrissat B."/>
            <person name="Kuo A."/>
            <person name="Liang C."/>
            <person name="Lipzen A."/>
            <person name="Lutzoni F."/>
            <person name="Magnuson J."/>
            <person name="Mondo S."/>
            <person name="Nolan M."/>
            <person name="Ohm R."/>
            <person name="Pangilinan J."/>
            <person name="Park H.-J."/>
            <person name="Ramirez L."/>
            <person name="Alfaro M."/>
            <person name="Sun H."/>
            <person name="Tritt A."/>
            <person name="Yoshinaga Y."/>
            <person name="Zwiers L.-H."/>
            <person name="Turgeon B."/>
            <person name="Goodwin S."/>
            <person name="Spatafora J."/>
            <person name="Crous P."/>
            <person name="Grigoriev I."/>
        </authorList>
    </citation>
    <scope>NUCLEOTIDE SEQUENCE</scope>
    <source>
        <strain evidence="2 4">CBS 304.34</strain>
    </source>
</reference>
<organism evidence="2">
    <name type="scientific">Mytilinidion resinicola</name>
    <dbReference type="NCBI Taxonomy" id="574789"/>
    <lineage>
        <taxon>Eukaryota</taxon>
        <taxon>Fungi</taxon>
        <taxon>Dikarya</taxon>
        <taxon>Ascomycota</taxon>
        <taxon>Pezizomycotina</taxon>
        <taxon>Dothideomycetes</taxon>
        <taxon>Pleosporomycetidae</taxon>
        <taxon>Mytilinidiales</taxon>
        <taxon>Mytilinidiaceae</taxon>
        <taxon>Mytilinidion</taxon>
    </lineage>
</organism>
<accession>A0A6A6YBA5</accession>
<dbReference type="RefSeq" id="XP_033572822.1">
    <property type="nucleotide sequence ID" value="XM_033722288.1"/>
</dbReference>
<reference evidence="4" key="3">
    <citation type="submission" date="2025-04" db="UniProtKB">
        <authorList>
            <consortium name="RefSeq"/>
        </authorList>
    </citation>
    <scope>IDENTIFICATION</scope>
    <source>
        <strain evidence="4">CBS 304.34</strain>
    </source>
</reference>
<evidence type="ECO:0000313" key="2">
    <source>
        <dbReference type="EMBL" id="KAF2805858.1"/>
    </source>
</evidence>
<dbReference type="AlphaFoldDB" id="A0A6A6YBA5"/>
<feature type="region of interest" description="Disordered" evidence="1">
    <location>
        <begin position="1"/>
        <end position="43"/>
    </location>
</feature>
<dbReference type="Proteomes" id="UP000504636">
    <property type="component" value="Unplaced"/>
</dbReference>
<dbReference type="GeneID" id="54463181"/>
<sequence length="439" mass="51017">MGPKRVKDKTPARKGVARKVSTRSADESSRSNATPAAERLKPLAQQIEESDIPKKFKESLKMTAAERDPKMFPIVDIILQQTYPGFSDRKSDYLVEWEVAWASEDRVKKSVLKYWKDLKTDKDEFGQPRVDTSIENVIINKDYLLPISVGGITLQEATKTALLEIREVEPEGTYSFKLLRQHLRTITTLQEQYRSMLMEHGQLTDHETPRLEELLRCIVTTCTERRVWNPDRVQGLYTLSLPDGDDNLRETVEFLDVENAALEAWSILEGKFQEEPEGSVETFLKDYEDLRVTYLPDPTMGTKPKRAALCFIDLVDTMWNNPLLRIMEAAPKPGHDNTLLEVKFAKSLKVLVPDIVNYAPHMLHENNETLLLARLFYSRDELEQLLRERHIHVRDDWLYECEGKLLLSLQDEHDSRSLEELRKTFDELHEHMQRLLKKE</sequence>
<dbReference type="EMBL" id="MU003708">
    <property type="protein sequence ID" value="KAF2805858.1"/>
    <property type="molecule type" value="Genomic_DNA"/>
</dbReference>
<dbReference type="OrthoDB" id="10557557at2759"/>
<evidence type="ECO:0000313" key="3">
    <source>
        <dbReference type="Proteomes" id="UP000504636"/>
    </source>
</evidence>
<evidence type="ECO:0000313" key="4">
    <source>
        <dbReference type="RefSeq" id="XP_033572822.1"/>
    </source>
</evidence>
<proteinExistence type="predicted"/>
<protein>
    <submittedName>
        <fullName evidence="2 4">Uncharacterized protein</fullName>
    </submittedName>
</protein>
<keyword evidence="3" id="KW-1185">Reference proteome</keyword>